<organism evidence="2 3">
    <name type="scientific">Mycolicibacter acidiphilus</name>
    <dbReference type="NCBI Taxonomy" id="2835306"/>
    <lineage>
        <taxon>Bacteria</taxon>
        <taxon>Bacillati</taxon>
        <taxon>Actinomycetota</taxon>
        <taxon>Actinomycetes</taxon>
        <taxon>Mycobacteriales</taxon>
        <taxon>Mycobacteriaceae</taxon>
        <taxon>Mycolicibacter</taxon>
    </lineage>
</organism>
<dbReference type="RefSeq" id="WP_214093221.1">
    <property type="nucleotide sequence ID" value="NZ_JAHCLR010000022.1"/>
</dbReference>
<evidence type="ECO:0000259" key="1">
    <source>
        <dbReference type="SMART" id="SM00954"/>
    </source>
</evidence>
<comment type="caution">
    <text evidence="2">The sequence shown here is derived from an EMBL/GenBank/DDBJ whole genome shotgun (WGS) entry which is preliminary data.</text>
</comment>
<proteinExistence type="predicted"/>
<dbReference type="InterPro" id="IPR052366">
    <property type="entry name" value="GTP_Pyrophosphokinase"/>
</dbReference>
<feature type="domain" description="RelA/SpoT" evidence="1">
    <location>
        <begin position="93"/>
        <end position="203"/>
    </location>
</feature>
<dbReference type="InterPro" id="IPR043519">
    <property type="entry name" value="NT_sf"/>
</dbReference>
<dbReference type="Pfam" id="PF04607">
    <property type="entry name" value="RelA_SpoT"/>
    <property type="match status" value="1"/>
</dbReference>
<dbReference type="Proteomes" id="UP001519535">
    <property type="component" value="Unassembled WGS sequence"/>
</dbReference>
<dbReference type="Gene3D" id="3.30.460.10">
    <property type="entry name" value="Beta Polymerase, domain 2"/>
    <property type="match status" value="1"/>
</dbReference>
<accession>A0ABS5RJ78</accession>
<dbReference type="SMART" id="SM00954">
    <property type="entry name" value="RelA_SpoT"/>
    <property type="match status" value="1"/>
</dbReference>
<reference evidence="2 3" key="1">
    <citation type="submission" date="2021-05" db="EMBL/GenBank/DDBJ databases">
        <title>Mycobacterium acidophilum sp. nov., an extremely acid-tolerant member of the genus Mycobacterium.</title>
        <authorList>
            <person name="Xia J."/>
        </authorList>
    </citation>
    <scope>NUCLEOTIDE SEQUENCE [LARGE SCALE GENOMIC DNA]</scope>
    <source>
        <strain evidence="2 3">M1</strain>
    </source>
</reference>
<keyword evidence="3" id="KW-1185">Reference proteome</keyword>
<protein>
    <submittedName>
        <fullName evidence="2">GTP pyrophosphokinase family protein</fullName>
    </submittedName>
</protein>
<dbReference type="SUPFAM" id="SSF81301">
    <property type="entry name" value="Nucleotidyltransferase"/>
    <property type="match status" value="1"/>
</dbReference>
<gene>
    <name evidence="2" type="ORF">KIH27_12205</name>
</gene>
<dbReference type="PANTHER" id="PTHR47837:SF1">
    <property type="entry name" value="GTP PYROPHOSPHOKINASE YJBM"/>
    <property type="match status" value="1"/>
</dbReference>
<evidence type="ECO:0000313" key="2">
    <source>
        <dbReference type="EMBL" id="MBS9534348.1"/>
    </source>
</evidence>
<dbReference type="InterPro" id="IPR007685">
    <property type="entry name" value="RelA_SpoT"/>
</dbReference>
<dbReference type="EMBL" id="JAHCLR010000022">
    <property type="protein sequence ID" value="MBS9534348.1"/>
    <property type="molecule type" value="Genomic_DNA"/>
</dbReference>
<dbReference type="CDD" id="cd05399">
    <property type="entry name" value="NT_Rel-Spo_like"/>
    <property type="match status" value="1"/>
</dbReference>
<name>A0ABS5RJ78_9MYCO</name>
<sequence length="286" mass="31177">MSCLRVPNSGRSTSVDLNARPPWSNGALRRLGDALRAGTAPLEDAPSYADVVAWHDNLANEVDNRIEGGSWAVESKLWTTSRWRLTTGFHVSSRRKTQDTLVDKLRRQPSLQLNTVQDLAGVRMDADLLLDEQTALAGEIAQHFGADDSAIHDLRDGAHAGYRAVHVWLRLPAGRVEIQIRTALQHLWADAYESLADTCGRGIRYGEPIDQAAAPGFDPNQVRTAVQTMHNLSTALAITEHQWQEASDLPTPDERVLATRADVIAKVKAITAAVLTIEGNTGEVGG</sequence>
<evidence type="ECO:0000313" key="3">
    <source>
        <dbReference type="Proteomes" id="UP001519535"/>
    </source>
</evidence>
<dbReference type="PANTHER" id="PTHR47837">
    <property type="entry name" value="GTP PYROPHOSPHOKINASE YJBM"/>
    <property type="match status" value="1"/>
</dbReference>